<proteinExistence type="predicted"/>
<evidence type="ECO:0000313" key="2">
    <source>
        <dbReference type="EMBL" id="GGP86382.1"/>
    </source>
</evidence>
<name>A0ABQ2QNE5_9GAMM</name>
<gene>
    <name evidence="2" type="ORF">GCM10009410_19770</name>
</gene>
<reference evidence="3" key="1">
    <citation type="journal article" date="2019" name="Int. J. Syst. Evol. Microbiol.">
        <title>The Global Catalogue of Microorganisms (GCM) 10K type strain sequencing project: providing services to taxonomists for standard genome sequencing and annotation.</title>
        <authorList>
            <consortium name="The Broad Institute Genomics Platform"/>
            <consortium name="The Broad Institute Genome Sequencing Center for Infectious Disease"/>
            <person name="Wu L."/>
            <person name="Ma J."/>
        </authorList>
    </citation>
    <scope>NUCLEOTIDE SEQUENCE [LARGE SCALE GENOMIC DNA]</scope>
    <source>
        <strain evidence="3">JCM 32305</strain>
    </source>
</reference>
<organism evidence="2 3">
    <name type="scientific">Shewanella ulleungensis</name>
    <dbReference type="NCBI Taxonomy" id="2282699"/>
    <lineage>
        <taxon>Bacteria</taxon>
        <taxon>Pseudomonadati</taxon>
        <taxon>Pseudomonadota</taxon>
        <taxon>Gammaproteobacteria</taxon>
        <taxon>Alteromonadales</taxon>
        <taxon>Shewanellaceae</taxon>
        <taxon>Shewanella</taxon>
    </lineage>
</organism>
<dbReference type="RefSeq" id="WP_188955729.1">
    <property type="nucleotide sequence ID" value="NZ_BMQW01000004.1"/>
</dbReference>
<evidence type="ECO:0000313" key="3">
    <source>
        <dbReference type="Proteomes" id="UP000654004"/>
    </source>
</evidence>
<keyword evidence="3" id="KW-1185">Reference proteome</keyword>
<dbReference type="Proteomes" id="UP000654004">
    <property type="component" value="Unassembled WGS sequence"/>
</dbReference>
<protein>
    <submittedName>
        <fullName evidence="2">Uncharacterized protein</fullName>
    </submittedName>
</protein>
<comment type="caution">
    <text evidence="2">The sequence shown here is derived from an EMBL/GenBank/DDBJ whole genome shotgun (WGS) entry which is preliminary data.</text>
</comment>
<dbReference type="EMBL" id="BMQW01000004">
    <property type="protein sequence ID" value="GGP86382.1"/>
    <property type="molecule type" value="Genomic_DNA"/>
</dbReference>
<evidence type="ECO:0000256" key="1">
    <source>
        <dbReference type="SAM" id="MobiDB-lite"/>
    </source>
</evidence>
<accession>A0ABQ2QNE5</accession>
<feature type="region of interest" description="Disordered" evidence="1">
    <location>
        <begin position="1"/>
        <end position="24"/>
    </location>
</feature>
<sequence length="54" mass="6092">MQHGEQADCTELVNATDAPSKDTVTRTERNLCFTPLKAQQLTNKQAYRQANLLQ</sequence>